<keyword evidence="4" id="KW-1185">Reference proteome</keyword>
<comment type="caution">
    <text evidence="3">The sequence shown here is derived from an EMBL/GenBank/DDBJ whole genome shotgun (WGS) entry which is preliminary data.</text>
</comment>
<keyword evidence="2" id="KW-0732">Signal</keyword>
<sequence length="436" mass="48338">MWMFHIKYVFSIYFLLTNIDSVLSRSVCPTGQFWELSAETCVSCSLICVHSDLQRTTEKCASYCPGYFSGPALANNNEPSSSGGDVDVEQTLLDCVPTEESCTPVSDSIHHSMPQENHSAGTQSDASNCSEQEEPDTAVKEVEGSHPVPRHPLYDQNKTSPKSQADKNEYIQEKQETFLNGKDVGCPRAISFVHHEESNTELKESIAIQKTHSFRADHFQISVYHSKTAENLDSCSSIHNHWSSQITPNPVQSALLLPQDQIYSLAMHEKMGVQVQDGAEDIEESSLLAINNIQPQTVPPNMSSFKPPLSLDGRQVLIWETDDTLFSDESIYQSFTGVCAVQCSMEHEENEDFDSLYPAKINSKAHTQLPDLTNILFPQNPTGCLLLSSSQYYQPVVPSKDLTNIPILSLTSMPTLGPGFVEQTDSDSLVNSTYLV</sequence>
<evidence type="ECO:0000256" key="2">
    <source>
        <dbReference type="SAM" id="SignalP"/>
    </source>
</evidence>
<accession>A0AAE0VVE0</accession>
<reference evidence="3" key="3">
    <citation type="submission" date="2023-05" db="EMBL/GenBank/DDBJ databases">
        <authorList>
            <person name="Smith C.H."/>
        </authorList>
    </citation>
    <scope>NUCLEOTIDE SEQUENCE</scope>
    <source>
        <strain evidence="3">CHS0354</strain>
        <tissue evidence="3">Mantle</tissue>
    </source>
</reference>
<dbReference type="EMBL" id="JAEAOA010001072">
    <property type="protein sequence ID" value="KAK3590445.1"/>
    <property type="molecule type" value="Genomic_DNA"/>
</dbReference>
<proteinExistence type="predicted"/>
<name>A0AAE0VVE0_9BIVA</name>
<feature type="region of interest" description="Disordered" evidence="1">
    <location>
        <begin position="99"/>
        <end position="165"/>
    </location>
</feature>
<evidence type="ECO:0000313" key="3">
    <source>
        <dbReference type="EMBL" id="KAK3590445.1"/>
    </source>
</evidence>
<evidence type="ECO:0000256" key="1">
    <source>
        <dbReference type="SAM" id="MobiDB-lite"/>
    </source>
</evidence>
<evidence type="ECO:0000313" key="4">
    <source>
        <dbReference type="Proteomes" id="UP001195483"/>
    </source>
</evidence>
<feature type="compositionally biased region" description="Polar residues" evidence="1">
    <location>
        <begin position="114"/>
        <end position="130"/>
    </location>
</feature>
<feature type="signal peptide" evidence="2">
    <location>
        <begin position="1"/>
        <end position="24"/>
    </location>
</feature>
<dbReference type="AlphaFoldDB" id="A0AAE0VVE0"/>
<dbReference type="Proteomes" id="UP001195483">
    <property type="component" value="Unassembled WGS sequence"/>
</dbReference>
<reference evidence="3" key="1">
    <citation type="journal article" date="2021" name="Genome Biol. Evol.">
        <title>A High-Quality Reference Genome for a Parasitic Bivalve with Doubly Uniparental Inheritance (Bivalvia: Unionida).</title>
        <authorList>
            <person name="Smith C.H."/>
        </authorList>
    </citation>
    <scope>NUCLEOTIDE SEQUENCE</scope>
    <source>
        <strain evidence="3">CHS0354</strain>
    </source>
</reference>
<organism evidence="3 4">
    <name type="scientific">Potamilus streckersoni</name>
    <dbReference type="NCBI Taxonomy" id="2493646"/>
    <lineage>
        <taxon>Eukaryota</taxon>
        <taxon>Metazoa</taxon>
        <taxon>Spiralia</taxon>
        <taxon>Lophotrochozoa</taxon>
        <taxon>Mollusca</taxon>
        <taxon>Bivalvia</taxon>
        <taxon>Autobranchia</taxon>
        <taxon>Heteroconchia</taxon>
        <taxon>Palaeoheterodonta</taxon>
        <taxon>Unionida</taxon>
        <taxon>Unionoidea</taxon>
        <taxon>Unionidae</taxon>
        <taxon>Ambleminae</taxon>
        <taxon>Lampsilini</taxon>
        <taxon>Potamilus</taxon>
    </lineage>
</organism>
<gene>
    <name evidence="3" type="ORF">CHS0354_017410</name>
</gene>
<protein>
    <submittedName>
        <fullName evidence="3">Uncharacterized protein</fullName>
    </submittedName>
</protein>
<feature type="chain" id="PRO_5042067489" evidence="2">
    <location>
        <begin position="25"/>
        <end position="436"/>
    </location>
</feature>
<reference evidence="3" key="2">
    <citation type="journal article" date="2021" name="Genome Biol. Evol.">
        <title>Developing a high-quality reference genome for a parasitic bivalve with doubly uniparental inheritance (Bivalvia: Unionida).</title>
        <authorList>
            <person name="Smith C.H."/>
        </authorList>
    </citation>
    <scope>NUCLEOTIDE SEQUENCE</scope>
    <source>
        <strain evidence="3">CHS0354</strain>
        <tissue evidence="3">Mantle</tissue>
    </source>
</reference>